<evidence type="ECO:0000256" key="3">
    <source>
        <dbReference type="ARBA" id="ARBA00022723"/>
    </source>
</evidence>
<keyword evidence="5" id="KW-0460">Magnesium</keyword>
<comment type="similarity">
    <text evidence="2">Belongs to the PP2C family.</text>
</comment>
<reference evidence="8" key="1">
    <citation type="submission" date="2020-05" db="UniProtKB">
        <authorList>
            <consortium name="EnsemblMetazoa"/>
        </authorList>
    </citation>
    <scope>IDENTIFICATION</scope>
    <source>
        <strain evidence="8">TTRI</strain>
    </source>
</reference>
<dbReference type="SUPFAM" id="SSF81601">
    <property type="entry name" value="Protein serine/threonine phosphatase 2C, C-terminal domain"/>
    <property type="match status" value="1"/>
</dbReference>
<accession>A0A1A9V9D5</accession>
<keyword evidence="6" id="KW-0464">Manganese</keyword>
<evidence type="ECO:0000313" key="8">
    <source>
        <dbReference type="EnsemblMetazoa" id="GAUT030054-PA"/>
    </source>
</evidence>
<dbReference type="InterPro" id="IPR036580">
    <property type="entry name" value="PP2C_C_sf"/>
</dbReference>
<dbReference type="GO" id="GO:0004721">
    <property type="term" value="F:phosphoprotein phosphatase activity"/>
    <property type="evidence" value="ECO:0007669"/>
    <property type="project" value="InterPro"/>
</dbReference>
<evidence type="ECO:0000313" key="9">
    <source>
        <dbReference type="Proteomes" id="UP000078200"/>
    </source>
</evidence>
<evidence type="ECO:0000256" key="1">
    <source>
        <dbReference type="ARBA" id="ARBA00001936"/>
    </source>
</evidence>
<dbReference type="InterPro" id="IPR012911">
    <property type="entry name" value="PP2C_C"/>
</dbReference>
<dbReference type="EnsemblMetazoa" id="GAUT030054-RA">
    <property type="protein sequence ID" value="GAUT030054-PA"/>
    <property type="gene ID" value="GAUT030054"/>
</dbReference>
<protein>
    <recommendedName>
        <fullName evidence="7">Protein serine/threonine phosphatase 2C C-terminal domain-containing protein</fullName>
    </recommendedName>
</protein>
<proteinExistence type="inferred from homology"/>
<organism evidence="8 9">
    <name type="scientific">Glossina austeni</name>
    <name type="common">Savannah tsetse fly</name>
    <dbReference type="NCBI Taxonomy" id="7395"/>
    <lineage>
        <taxon>Eukaryota</taxon>
        <taxon>Metazoa</taxon>
        <taxon>Ecdysozoa</taxon>
        <taxon>Arthropoda</taxon>
        <taxon>Hexapoda</taxon>
        <taxon>Insecta</taxon>
        <taxon>Pterygota</taxon>
        <taxon>Neoptera</taxon>
        <taxon>Endopterygota</taxon>
        <taxon>Diptera</taxon>
        <taxon>Brachycera</taxon>
        <taxon>Muscomorpha</taxon>
        <taxon>Hippoboscoidea</taxon>
        <taxon>Glossinidae</taxon>
        <taxon>Glossina</taxon>
    </lineage>
</organism>
<evidence type="ECO:0000256" key="5">
    <source>
        <dbReference type="ARBA" id="ARBA00022842"/>
    </source>
</evidence>
<feature type="domain" description="Protein serine/threonine phosphatase 2C C-terminal" evidence="7">
    <location>
        <begin position="69"/>
        <end position="145"/>
    </location>
</feature>
<keyword evidence="3" id="KW-0479">Metal-binding</keyword>
<dbReference type="GO" id="GO:0000287">
    <property type="term" value="F:magnesium ion binding"/>
    <property type="evidence" value="ECO:0007669"/>
    <property type="project" value="InterPro"/>
</dbReference>
<name>A0A1A9V9D5_GLOAU</name>
<dbReference type="GO" id="GO:0030145">
    <property type="term" value="F:manganese ion binding"/>
    <property type="evidence" value="ECO:0007669"/>
    <property type="project" value="InterPro"/>
</dbReference>
<evidence type="ECO:0000256" key="6">
    <source>
        <dbReference type="ARBA" id="ARBA00023211"/>
    </source>
</evidence>
<keyword evidence="9" id="KW-1185">Reference proteome</keyword>
<sequence length="158" mass="17823">MNVGNIVLILNSIESAFIRNTEEFRNGDHVKGIRTGFLHIDEVMRKLPELNQNAEKCGGTTAGSRDNMSIIIIAFPGAPKPTEEALEADKRLEKQIEEITREEVETNQITDYYELLQALQDRNIEGLPPGGGLHAKYPVIERTFKELFPDEKCETTTH</sequence>
<dbReference type="STRING" id="7395.A0A1A9V9D5"/>
<keyword evidence="4" id="KW-0378">Hydrolase</keyword>
<dbReference type="VEuPathDB" id="VectorBase:GAUT030054"/>
<comment type="cofactor">
    <cofactor evidence="1">
        <name>Mn(2+)</name>
        <dbReference type="ChEBI" id="CHEBI:29035"/>
    </cofactor>
</comment>
<dbReference type="Pfam" id="PF07830">
    <property type="entry name" value="PP2C_C"/>
    <property type="match status" value="1"/>
</dbReference>
<dbReference type="Proteomes" id="UP000078200">
    <property type="component" value="Unassembled WGS sequence"/>
</dbReference>
<evidence type="ECO:0000256" key="2">
    <source>
        <dbReference type="ARBA" id="ARBA00006702"/>
    </source>
</evidence>
<evidence type="ECO:0000259" key="7">
    <source>
        <dbReference type="Pfam" id="PF07830"/>
    </source>
</evidence>
<evidence type="ECO:0000256" key="4">
    <source>
        <dbReference type="ARBA" id="ARBA00022801"/>
    </source>
</evidence>
<dbReference type="Gene3D" id="1.10.10.430">
    <property type="entry name" value="Phosphatase 2C, C-terminal domain suprefamily"/>
    <property type="match status" value="1"/>
</dbReference>
<dbReference type="AlphaFoldDB" id="A0A1A9V9D5"/>